<name>A0A3P8B9L4_9TREM</name>
<dbReference type="AlphaFoldDB" id="A0A3P8B9L4"/>
<protein>
    <recommendedName>
        <fullName evidence="3">Reverse transcriptase domain-containing protein</fullName>
    </recommendedName>
</protein>
<evidence type="ECO:0008006" key="3">
    <source>
        <dbReference type="Google" id="ProtNLM"/>
    </source>
</evidence>
<sequence length="108" mass="12218">MWNNRFNGIHHSMSTLLTTKRHLIAWTEQHYGVSKKMANITRNSHDGSNCKILHRGRLTDSFEVKTGVGKGCLLSPFLFLLVIDWIPKTSTSGGSMGYREHLGCSWTI</sequence>
<organism evidence="1 2">
    <name type="scientific">Schistosoma margrebowiei</name>
    <dbReference type="NCBI Taxonomy" id="48269"/>
    <lineage>
        <taxon>Eukaryota</taxon>
        <taxon>Metazoa</taxon>
        <taxon>Spiralia</taxon>
        <taxon>Lophotrochozoa</taxon>
        <taxon>Platyhelminthes</taxon>
        <taxon>Trematoda</taxon>
        <taxon>Digenea</taxon>
        <taxon>Strigeidida</taxon>
        <taxon>Schistosomatoidea</taxon>
        <taxon>Schistosomatidae</taxon>
        <taxon>Schistosoma</taxon>
    </lineage>
</organism>
<reference evidence="1 2" key="1">
    <citation type="submission" date="2018-11" db="EMBL/GenBank/DDBJ databases">
        <authorList>
            <consortium name="Pathogen Informatics"/>
        </authorList>
    </citation>
    <scope>NUCLEOTIDE SEQUENCE [LARGE SCALE GENOMIC DNA]</scope>
    <source>
        <strain evidence="1 2">Zambia</strain>
    </source>
</reference>
<dbReference type="Proteomes" id="UP000277204">
    <property type="component" value="Unassembled WGS sequence"/>
</dbReference>
<evidence type="ECO:0000313" key="2">
    <source>
        <dbReference type="Proteomes" id="UP000277204"/>
    </source>
</evidence>
<gene>
    <name evidence="1" type="ORF">SMRZ_LOCUS13018</name>
</gene>
<dbReference type="EMBL" id="UZAI01008949">
    <property type="protein sequence ID" value="VDP03455.1"/>
    <property type="molecule type" value="Genomic_DNA"/>
</dbReference>
<accession>A0A3P8B9L4</accession>
<keyword evidence="2" id="KW-1185">Reference proteome</keyword>
<evidence type="ECO:0000313" key="1">
    <source>
        <dbReference type="EMBL" id="VDP03455.1"/>
    </source>
</evidence>
<proteinExistence type="predicted"/>